<protein>
    <submittedName>
        <fullName evidence="1">Thiol-disulfide oxidoreductase DCC family protein</fullName>
    </submittedName>
</protein>
<proteinExistence type="predicted"/>
<sequence length="142" mass="15011">MTATALRTGALLVFDGDCGFCTTSVRWFERRFPDAFATAPYQFTDLDSLGLTERECTEKVQWIADVAAPRTTRSEGARAISAMVRHGGRSIGGAMGSAWRAAGTVADVVPVSLLADVVYAAIAANRQRLPGGTPACAMPRAS</sequence>
<name>A0ABW1T1Y2_9ACTN</name>
<keyword evidence="2" id="KW-1185">Reference proteome</keyword>
<dbReference type="Pfam" id="PF04134">
    <property type="entry name" value="DCC1-like"/>
    <property type="match status" value="1"/>
</dbReference>
<dbReference type="Proteomes" id="UP001596138">
    <property type="component" value="Unassembled WGS sequence"/>
</dbReference>
<organism evidence="1 2">
    <name type="scientific">Longivirga aurantiaca</name>
    <dbReference type="NCBI Taxonomy" id="1837743"/>
    <lineage>
        <taxon>Bacteria</taxon>
        <taxon>Bacillati</taxon>
        <taxon>Actinomycetota</taxon>
        <taxon>Actinomycetes</taxon>
        <taxon>Sporichthyales</taxon>
        <taxon>Sporichthyaceae</taxon>
        <taxon>Longivirga</taxon>
    </lineage>
</organism>
<dbReference type="EMBL" id="JBHSTI010000008">
    <property type="protein sequence ID" value="MFC6238314.1"/>
    <property type="molecule type" value="Genomic_DNA"/>
</dbReference>
<evidence type="ECO:0000313" key="2">
    <source>
        <dbReference type="Proteomes" id="UP001596138"/>
    </source>
</evidence>
<gene>
    <name evidence="1" type="ORF">ACFQGU_10535</name>
</gene>
<comment type="caution">
    <text evidence="1">The sequence shown here is derived from an EMBL/GenBank/DDBJ whole genome shotgun (WGS) entry which is preliminary data.</text>
</comment>
<dbReference type="RefSeq" id="WP_386766422.1">
    <property type="nucleotide sequence ID" value="NZ_JBHSTI010000008.1"/>
</dbReference>
<accession>A0ABW1T1Y2</accession>
<reference evidence="2" key="1">
    <citation type="journal article" date="2019" name="Int. J. Syst. Evol. Microbiol.">
        <title>The Global Catalogue of Microorganisms (GCM) 10K type strain sequencing project: providing services to taxonomists for standard genome sequencing and annotation.</title>
        <authorList>
            <consortium name="The Broad Institute Genomics Platform"/>
            <consortium name="The Broad Institute Genome Sequencing Center for Infectious Disease"/>
            <person name="Wu L."/>
            <person name="Ma J."/>
        </authorList>
    </citation>
    <scope>NUCLEOTIDE SEQUENCE [LARGE SCALE GENOMIC DNA]</scope>
    <source>
        <strain evidence="2">CGMCC 4.7317</strain>
    </source>
</reference>
<evidence type="ECO:0000313" key="1">
    <source>
        <dbReference type="EMBL" id="MFC6238314.1"/>
    </source>
</evidence>
<dbReference type="InterPro" id="IPR007263">
    <property type="entry name" value="DCC1-like"/>
</dbReference>